<comment type="catalytic activity">
    <reaction evidence="1 18 19">
        <text>(6R)-NADHX = (6S)-NADHX</text>
        <dbReference type="Rhea" id="RHEA:32215"/>
        <dbReference type="ChEBI" id="CHEBI:64074"/>
        <dbReference type="ChEBI" id="CHEBI:64075"/>
        <dbReference type="EC" id="5.1.99.6"/>
    </reaction>
</comment>
<dbReference type="HAMAP" id="MF_01965">
    <property type="entry name" value="NADHX_dehydratase"/>
    <property type="match status" value="1"/>
</dbReference>
<dbReference type="InterPro" id="IPR030677">
    <property type="entry name" value="Nnr"/>
</dbReference>
<comment type="caution">
    <text evidence="22">The sequence shown here is derived from an EMBL/GenBank/DDBJ whole genome shotgun (WGS) entry which is preliminary data.</text>
</comment>
<dbReference type="HAMAP" id="MF_01966">
    <property type="entry name" value="NADHX_epimerase"/>
    <property type="match status" value="1"/>
</dbReference>
<dbReference type="GO" id="GO:0046872">
    <property type="term" value="F:metal ion binding"/>
    <property type="evidence" value="ECO:0007669"/>
    <property type="project" value="UniProtKB-UniRule"/>
</dbReference>
<evidence type="ECO:0000256" key="16">
    <source>
        <dbReference type="ARBA" id="ARBA00049209"/>
    </source>
</evidence>
<dbReference type="RefSeq" id="WP_111362146.1">
    <property type="nucleotide sequence ID" value="NZ_VINQ01000001.1"/>
</dbReference>
<keyword evidence="11 18" id="KW-0413">Isomerase</keyword>
<dbReference type="Proteomes" id="UP000325291">
    <property type="component" value="Unassembled WGS sequence"/>
</dbReference>
<comment type="cofactor">
    <cofactor evidence="18 19">
        <name>K(+)</name>
        <dbReference type="ChEBI" id="CHEBI:29103"/>
    </cofactor>
    <text evidence="18 19">Binds 1 potassium ion per subunit.</text>
</comment>
<keyword evidence="7 17" id="KW-0067">ATP-binding</keyword>
<dbReference type="Pfam" id="PF03853">
    <property type="entry name" value="YjeF_N"/>
    <property type="match status" value="1"/>
</dbReference>
<evidence type="ECO:0000256" key="8">
    <source>
        <dbReference type="ARBA" id="ARBA00022857"/>
    </source>
</evidence>
<dbReference type="PROSITE" id="PS51383">
    <property type="entry name" value="YJEF_C_3"/>
    <property type="match status" value="1"/>
</dbReference>
<reference evidence="22 23" key="1">
    <citation type="submission" date="2019-07" db="EMBL/GenBank/DDBJ databases">
        <title>Aquicoccus porphyridii gen. nov., sp. nov., isolated from a small marine red alga, Porphyridium marinum.</title>
        <authorList>
            <person name="Liu L."/>
        </authorList>
    </citation>
    <scope>NUCLEOTIDE SEQUENCE [LARGE SCALE GENOMIC DNA]</scope>
    <source>
        <strain evidence="22 23">L1 8-17</strain>
    </source>
</reference>
<dbReference type="Gene3D" id="3.40.50.10260">
    <property type="entry name" value="YjeF N-terminal domain"/>
    <property type="match status" value="1"/>
</dbReference>
<feature type="binding site" evidence="17">
    <location>
        <position position="452"/>
    </location>
    <ligand>
        <name>(6S)-NADPHX</name>
        <dbReference type="ChEBI" id="CHEBI:64076"/>
    </ligand>
</feature>
<dbReference type="InterPro" id="IPR000631">
    <property type="entry name" value="CARKD"/>
</dbReference>
<evidence type="ECO:0000313" key="22">
    <source>
        <dbReference type="EMBL" id="KAA0920828.1"/>
    </source>
</evidence>
<dbReference type="GO" id="GO:0005524">
    <property type="term" value="F:ATP binding"/>
    <property type="evidence" value="ECO:0007669"/>
    <property type="project" value="UniProtKB-UniRule"/>
</dbReference>
<feature type="binding site" evidence="17">
    <location>
        <begin position="418"/>
        <end position="422"/>
    </location>
    <ligand>
        <name>AMP</name>
        <dbReference type="ChEBI" id="CHEBI:456215"/>
    </ligand>
</feature>
<dbReference type="PROSITE" id="PS01050">
    <property type="entry name" value="YJEF_C_2"/>
    <property type="match status" value="1"/>
</dbReference>
<feature type="domain" description="YjeF C-terminal" evidence="20">
    <location>
        <begin position="219"/>
        <end position="506"/>
    </location>
</feature>
<feature type="binding site" evidence="18">
    <location>
        <begin position="62"/>
        <end position="66"/>
    </location>
    <ligand>
        <name>(6S)-NADPHX</name>
        <dbReference type="ChEBI" id="CHEBI:64076"/>
    </ligand>
</feature>
<dbReference type="GO" id="GO:0046496">
    <property type="term" value="P:nicotinamide nucleotide metabolic process"/>
    <property type="evidence" value="ECO:0007669"/>
    <property type="project" value="UniProtKB-UniRule"/>
</dbReference>
<dbReference type="SUPFAM" id="SSF53613">
    <property type="entry name" value="Ribokinase-like"/>
    <property type="match status" value="1"/>
</dbReference>
<feature type="binding site" evidence="18">
    <location>
        <position position="126"/>
    </location>
    <ligand>
        <name>K(+)</name>
        <dbReference type="ChEBI" id="CHEBI:29103"/>
    </ligand>
</feature>
<dbReference type="Pfam" id="PF01256">
    <property type="entry name" value="Carb_kinase"/>
    <property type="match status" value="1"/>
</dbReference>
<keyword evidence="23" id="KW-1185">Reference proteome</keyword>
<gene>
    <name evidence="17" type="primary">nnrD</name>
    <name evidence="18" type="synonym">nnrE</name>
    <name evidence="22" type="ORF">FLO80_01230</name>
</gene>
<dbReference type="InterPro" id="IPR004443">
    <property type="entry name" value="YjeF_N_dom"/>
</dbReference>
<dbReference type="InterPro" id="IPR036652">
    <property type="entry name" value="YjeF_N_dom_sf"/>
</dbReference>
<dbReference type="InterPro" id="IPR029056">
    <property type="entry name" value="Ribokinase-like"/>
</dbReference>
<evidence type="ECO:0000256" key="15">
    <source>
        <dbReference type="ARBA" id="ARBA00048238"/>
    </source>
</evidence>
<evidence type="ECO:0000256" key="11">
    <source>
        <dbReference type="ARBA" id="ARBA00023235"/>
    </source>
</evidence>
<feature type="domain" description="YjeF N-terminal" evidence="21">
    <location>
        <begin position="10"/>
        <end position="218"/>
    </location>
</feature>
<evidence type="ECO:0000313" key="23">
    <source>
        <dbReference type="Proteomes" id="UP000325291"/>
    </source>
</evidence>
<evidence type="ECO:0000256" key="4">
    <source>
        <dbReference type="ARBA" id="ARBA00009524"/>
    </source>
</evidence>
<comment type="catalytic activity">
    <reaction evidence="2 18 19">
        <text>(6R)-NADPHX = (6S)-NADPHX</text>
        <dbReference type="Rhea" id="RHEA:32227"/>
        <dbReference type="ChEBI" id="CHEBI:64076"/>
        <dbReference type="ChEBI" id="CHEBI:64077"/>
        <dbReference type="EC" id="5.1.99.6"/>
    </reaction>
</comment>
<dbReference type="GO" id="GO:0052855">
    <property type="term" value="F:ADP-dependent NAD(P)H-hydrate dehydratase activity"/>
    <property type="evidence" value="ECO:0007669"/>
    <property type="project" value="UniProtKB-UniRule"/>
</dbReference>
<dbReference type="AlphaFoldDB" id="A0A5A9ZTZ1"/>
<keyword evidence="8 17" id="KW-0521">NADP</keyword>
<comment type="similarity">
    <text evidence="4 19">In the C-terminal section; belongs to the NnrD/CARKD family.</text>
</comment>
<evidence type="ECO:0000259" key="21">
    <source>
        <dbReference type="PROSITE" id="PS51385"/>
    </source>
</evidence>
<feature type="binding site" evidence="18">
    <location>
        <position position="63"/>
    </location>
    <ligand>
        <name>K(+)</name>
        <dbReference type="ChEBI" id="CHEBI:29103"/>
    </ligand>
</feature>
<sequence>MTEVLTAGQMRAIEAAAIESGAVSGRELMERAGRGVVAALFEEWPELAAAPHRAVVLCGPGNNGGDGFVVARLLKDWGWEVALFLVGDAERLPPDAKANCVRWAAMGPVGDWSGAGGAMQADLVVDALFGTGLTRPVSEDATTPIRACAGARNRPRIVAVDIASVMDADSGRALGPVGFADLTVTFHRAKLGHYLAEGPGRSGRLRVCDIGLSGAASGAVRIAHPSCAGKAVAGHKYASGHALVLSGGAGRSGAARLAARGALRMGAGLVTLGVPGSAQMEVASQITAIMLARVEDGAGLARVLEDGRINALCLGPGLGVGRARDLVAAALGADDPDGPARALVLDADALTAFEDDPQDLFKRLHDGCVLTPHGGEFARLFPDLAEKLAAPATEGPGFSKVDATREAAARAGCVVLFKGADTVIAGPDGACVINGAVYDRAAPWLATAGSGDVLAGFITGLLARGFAPLEAAETAAWLHVECARSFGPGLIAEDLSEELPRVLRALGV</sequence>
<dbReference type="GO" id="GO:0052856">
    <property type="term" value="F:NAD(P)HX epimerase activity"/>
    <property type="evidence" value="ECO:0007669"/>
    <property type="project" value="UniProtKB-UniRule"/>
</dbReference>
<evidence type="ECO:0000256" key="19">
    <source>
        <dbReference type="PIRNR" id="PIRNR017184"/>
    </source>
</evidence>
<organism evidence="22 23">
    <name type="scientific">Aquicoccus porphyridii</name>
    <dbReference type="NCBI Taxonomy" id="1852029"/>
    <lineage>
        <taxon>Bacteria</taxon>
        <taxon>Pseudomonadati</taxon>
        <taxon>Pseudomonadota</taxon>
        <taxon>Alphaproteobacteria</taxon>
        <taxon>Rhodobacterales</taxon>
        <taxon>Paracoccaceae</taxon>
        <taxon>Aquicoccus</taxon>
    </lineage>
</organism>
<evidence type="ECO:0000256" key="3">
    <source>
        <dbReference type="ARBA" id="ARBA00006001"/>
    </source>
</evidence>
<feature type="binding site" evidence="17">
    <location>
        <position position="317"/>
    </location>
    <ligand>
        <name>(6S)-NADPHX</name>
        <dbReference type="ChEBI" id="CHEBI:64076"/>
    </ligand>
</feature>
<comment type="function">
    <text evidence="18">Catalyzes the epimerization of the S- and R-forms of NAD(P)HX, a damaged form of NAD(P)H that is a result of enzymatic or heat-dependent hydration. This is a prerequisite for the S-specific NAD(P)H-hydrate dehydratase to allow the repair of both epimers of NAD(P)HX.</text>
</comment>
<keyword evidence="10 17" id="KW-0520">NAD</keyword>
<name>A0A5A9ZTZ1_9RHOB</name>
<evidence type="ECO:0000259" key="20">
    <source>
        <dbReference type="PROSITE" id="PS51383"/>
    </source>
</evidence>
<evidence type="ECO:0000256" key="10">
    <source>
        <dbReference type="ARBA" id="ARBA00023027"/>
    </source>
</evidence>
<feature type="binding site" evidence="18">
    <location>
        <position position="161"/>
    </location>
    <ligand>
        <name>(6S)-NADPHX</name>
        <dbReference type="ChEBI" id="CHEBI:64076"/>
    </ligand>
</feature>
<dbReference type="PIRSF" id="PIRSF017184">
    <property type="entry name" value="Nnr"/>
    <property type="match status" value="1"/>
</dbReference>
<comment type="caution">
    <text evidence="18">Lacks conserved residue(s) required for the propagation of feature annotation.</text>
</comment>
<dbReference type="PANTHER" id="PTHR12592">
    <property type="entry name" value="ATP-DEPENDENT (S)-NAD(P)H-HYDRATE DEHYDRATASE FAMILY MEMBER"/>
    <property type="match status" value="1"/>
</dbReference>
<evidence type="ECO:0000256" key="9">
    <source>
        <dbReference type="ARBA" id="ARBA00022958"/>
    </source>
</evidence>
<evidence type="ECO:0000256" key="17">
    <source>
        <dbReference type="HAMAP-Rule" id="MF_01965"/>
    </source>
</evidence>
<keyword evidence="5 18" id="KW-0479">Metal-binding</keyword>
<keyword evidence="9 18" id="KW-0630">Potassium</keyword>
<feature type="binding site" evidence="17">
    <location>
        <position position="451"/>
    </location>
    <ligand>
        <name>AMP</name>
        <dbReference type="ChEBI" id="CHEBI:456215"/>
    </ligand>
</feature>
<dbReference type="EC" id="4.2.1.136" evidence="19"/>
<dbReference type="InterPro" id="IPR017953">
    <property type="entry name" value="Carbohydrate_kinase_pred_CS"/>
</dbReference>
<dbReference type="EC" id="5.1.99.6" evidence="19"/>
<comment type="cofactor">
    <cofactor evidence="17">
        <name>Mg(2+)</name>
        <dbReference type="ChEBI" id="CHEBI:18420"/>
    </cofactor>
</comment>
<evidence type="ECO:0000256" key="12">
    <source>
        <dbReference type="ARBA" id="ARBA00023239"/>
    </source>
</evidence>
<feature type="binding site" evidence="18">
    <location>
        <begin position="130"/>
        <end position="136"/>
    </location>
    <ligand>
        <name>(6S)-NADPHX</name>
        <dbReference type="ChEBI" id="CHEBI:64076"/>
    </ligand>
</feature>
<dbReference type="PROSITE" id="PS51385">
    <property type="entry name" value="YJEF_N"/>
    <property type="match status" value="1"/>
</dbReference>
<comment type="catalytic activity">
    <reaction evidence="16 17 19">
        <text>(6S)-NADPHX + ADP = AMP + phosphate + NADPH + H(+)</text>
        <dbReference type="Rhea" id="RHEA:32235"/>
        <dbReference type="ChEBI" id="CHEBI:15378"/>
        <dbReference type="ChEBI" id="CHEBI:43474"/>
        <dbReference type="ChEBI" id="CHEBI:57783"/>
        <dbReference type="ChEBI" id="CHEBI:64076"/>
        <dbReference type="ChEBI" id="CHEBI:456215"/>
        <dbReference type="ChEBI" id="CHEBI:456216"/>
        <dbReference type="EC" id="4.2.1.136"/>
    </reaction>
</comment>
<dbReference type="SUPFAM" id="SSF64153">
    <property type="entry name" value="YjeF N-terminal domain-like"/>
    <property type="match status" value="1"/>
</dbReference>
<dbReference type="EMBL" id="VINQ01000001">
    <property type="protein sequence ID" value="KAA0920828.1"/>
    <property type="molecule type" value="Genomic_DNA"/>
</dbReference>
<evidence type="ECO:0000256" key="7">
    <source>
        <dbReference type="ARBA" id="ARBA00022840"/>
    </source>
</evidence>
<dbReference type="GO" id="GO:0110051">
    <property type="term" value="P:metabolite repair"/>
    <property type="evidence" value="ECO:0007669"/>
    <property type="project" value="TreeGrafter"/>
</dbReference>
<comment type="function">
    <text evidence="14 19">Bifunctional enzyme that catalyzes the epimerization of the S- and R-forms of NAD(P)HX and the dehydration of the S-form of NAD(P)HX at the expense of ADP, which is converted to AMP. This allows the repair of both epimers of NAD(P)HX, a damaged form of NAD(P)H that is a result of enzymatic or heat-dependent hydration.</text>
</comment>
<evidence type="ECO:0000256" key="2">
    <source>
        <dbReference type="ARBA" id="ARBA00000909"/>
    </source>
</evidence>
<evidence type="ECO:0000256" key="1">
    <source>
        <dbReference type="ARBA" id="ARBA00000013"/>
    </source>
</evidence>
<evidence type="ECO:0000256" key="5">
    <source>
        <dbReference type="ARBA" id="ARBA00022723"/>
    </source>
</evidence>
<dbReference type="Gene3D" id="3.40.1190.20">
    <property type="match status" value="1"/>
</dbReference>
<proteinExistence type="inferred from homology"/>
<comment type="function">
    <text evidence="17">Catalyzes the dehydration of the S-form of NAD(P)HX at the expense of ADP, which is converted to AMP. Together with NAD(P)HX epimerase, which catalyzes the epimerization of the S- and R-forms, the enzyme allows the repair of both epimers of NAD(P)HX, a damaged form of NAD(P)H that is a result of enzymatic or heat-dependent hydration.</text>
</comment>
<feature type="binding site" evidence="17">
    <location>
        <position position="254"/>
    </location>
    <ligand>
        <name>(6S)-NADPHX</name>
        <dbReference type="ChEBI" id="CHEBI:64076"/>
    </ligand>
</feature>
<dbReference type="NCBIfam" id="TIGR00196">
    <property type="entry name" value="yjeF_cterm"/>
    <property type="match status" value="1"/>
</dbReference>
<accession>A0A5A9ZTZ1</accession>
<dbReference type="CDD" id="cd01171">
    <property type="entry name" value="YXKO-related"/>
    <property type="match status" value="1"/>
</dbReference>
<evidence type="ECO:0000256" key="13">
    <source>
        <dbReference type="ARBA" id="ARBA00023268"/>
    </source>
</evidence>
<comment type="similarity">
    <text evidence="3 19">In the N-terminal section; belongs to the NnrE/AIBP family.</text>
</comment>
<comment type="subunit">
    <text evidence="17">Homotetramer.</text>
</comment>
<comment type="similarity">
    <text evidence="18">Belongs to the NnrE/AIBP family.</text>
</comment>
<keyword evidence="13" id="KW-0511">Multifunctional enzyme</keyword>
<keyword evidence="6 17" id="KW-0547">Nucleotide-binding</keyword>
<evidence type="ECO:0000256" key="6">
    <source>
        <dbReference type="ARBA" id="ARBA00022741"/>
    </source>
</evidence>
<comment type="catalytic activity">
    <reaction evidence="15 17 19">
        <text>(6S)-NADHX + ADP = AMP + phosphate + NADH + H(+)</text>
        <dbReference type="Rhea" id="RHEA:32223"/>
        <dbReference type="ChEBI" id="CHEBI:15378"/>
        <dbReference type="ChEBI" id="CHEBI:43474"/>
        <dbReference type="ChEBI" id="CHEBI:57945"/>
        <dbReference type="ChEBI" id="CHEBI:64074"/>
        <dbReference type="ChEBI" id="CHEBI:456215"/>
        <dbReference type="ChEBI" id="CHEBI:456216"/>
        <dbReference type="EC" id="4.2.1.136"/>
    </reaction>
</comment>
<keyword evidence="12 17" id="KW-0456">Lyase</keyword>
<evidence type="ECO:0000256" key="18">
    <source>
        <dbReference type="HAMAP-Rule" id="MF_01966"/>
    </source>
</evidence>
<comment type="similarity">
    <text evidence="17">Belongs to the NnrD/CARKD family.</text>
</comment>
<dbReference type="NCBIfam" id="TIGR00197">
    <property type="entry name" value="yjeF_nterm"/>
    <property type="match status" value="1"/>
</dbReference>
<evidence type="ECO:0000256" key="14">
    <source>
        <dbReference type="ARBA" id="ARBA00025153"/>
    </source>
</evidence>
<dbReference type="PANTHER" id="PTHR12592:SF0">
    <property type="entry name" value="ATP-DEPENDENT (S)-NAD(P)H-HYDRATE DEHYDRATASE"/>
    <property type="match status" value="1"/>
</dbReference>
<feature type="binding site" evidence="17">
    <location>
        <position position="373"/>
    </location>
    <ligand>
        <name>(6S)-NADPHX</name>
        <dbReference type="ChEBI" id="CHEBI:64076"/>
    </ligand>
</feature>
<feature type="binding site" evidence="18">
    <location>
        <position position="164"/>
    </location>
    <ligand>
        <name>K(+)</name>
        <dbReference type="ChEBI" id="CHEBI:29103"/>
    </ligand>
</feature>
<protein>
    <recommendedName>
        <fullName evidence="19">Bifunctional NAD(P)H-hydrate repair enzyme</fullName>
    </recommendedName>
    <alternativeName>
        <fullName evidence="19">Nicotinamide nucleotide repair protein</fullName>
    </alternativeName>
    <domain>
        <recommendedName>
            <fullName evidence="19">ADP-dependent (S)-NAD(P)H-hydrate dehydratase</fullName>
            <ecNumber evidence="19">4.2.1.136</ecNumber>
        </recommendedName>
        <alternativeName>
            <fullName evidence="19">ADP-dependent NAD(P)HX dehydratase</fullName>
        </alternativeName>
    </domain>
    <domain>
        <recommendedName>
            <fullName evidence="19">NAD(P)H-hydrate epimerase</fullName>
            <ecNumber evidence="19">5.1.99.6</ecNumber>
        </recommendedName>
    </domain>
</protein>